<organism evidence="1">
    <name type="scientific">virus sp. ctML55</name>
    <dbReference type="NCBI Taxonomy" id="2827627"/>
    <lineage>
        <taxon>Viruses</taxon>
    </lineage>
</organism>
<sequence>MKISNNFATVEHISPVQLLINEFWDILHESPNLGKTDFNSLKELISGSDIDGLQHMLNGTTIDSLSSAETNEV</sequence>
<evidence type="ECO:0000313" key="1">
    <source>
        <dbReference type="EMBL" id="DAE30983.1"/>
    </source>
</evidence>
<name>A0A8S5RHY2_9VIRU</name>
<proteinExistence type="predicted"/>
<dbReference type="EMBL" id="BK059105">
    <property type="protein sequence ID" value="DAE30983.1"/>
    <property type="molecule type" value="Genomic_DNA"/>
</dbReference>
<reference evidence="1" key="1">
    <citation type="journal article" date="2021" name="Proc. Natl. Acad. Sci. U.S.A.">
        <title>A Catalog of Tens of Thousands of Viruses from Human Metagenomes Reveals Hidden Associations with Chronic Diseases.</title>
        <authorList>
            <person name="Tisza M.J."/>
            <person name="Buck C.B."/>
        </authorList>
    </citation>
    <scope>NUCLEOTIDE SEQUENCE</scope>
    <source>
        <strain evidence="1">CtML55</strain>
    </source>
</reference>
<protein>
    <submittedName>
        <fullName evidence="1">Uncharacterized protein</fullName>
    </submittedName>
</protein>
<accession>A0A8S5RHY2</accession>